<sequence>MSDISGGDGDDPGCPERALRLLRSLGGQHAARSPVVAARHLGTVREHIRRWLPTAHRRRAEAARSLADRARWDALIAATVPAVDPGEPPLTHLTVERFALRDLLRAIRDSRPPYIPVAVLADRVRAGVADGTYPPGPLRLGYLAEHLGVSLSQARLVIADLLTEGTLRRDRGGCLVPGARFCPGPAVMRGAAGTAVGPVVFPPPAGAGMSALPAPGRSDNRVGGVVHGPVVQAGHIGSVHFHAPVAAGPPVPRQVPPPPGTFTDRTADLEALTVFARQTGVAGVRIVVLHGVPGVGASTLAARLLEELREEFPGGQLYADLTGPDGHPAGTGELLGYLLRSLHPGELPSGIRERAAWWRSATARQPVALLLDHAHTADQVRTLLPGGPGHLVVVTSPRLPADLARDGALLHPVTPLAPPDAAALLARIAGLGRTGGDPGAVRAIVGLSAGLPLALGIAGAALAARPDQSVTETAAALSATAHTAPSDRDDRFGAAVNTFLDHAHQSLPAPAARVYRTLGLLFSHDTDTELTAAACDLTPDEARQHLDTLARAGLLHHGGGDPQRGEVFVLHTAARAHARRAAEESGTAGEREEAVRRALDWYLSVLTAAERLLTPTHRHLPRTYAHPPQAPVPFTGTDGAGAWLNGHRDNFLPAVRAAHGLGLHATCWQLVHALWPHLRLVHDYALWIEAHTLGREAARADGHRLAERELLNTLGIGLRGDARHAEAITAFDDVLALAREDGDQRGEAQALHDLGATRLAADDPRAARPPLQEARALRAALAGNAAASGDEAGARTFRRAVALSDTALAQVDLDAGAAREAVGRLTSARAALREIGDRVDAGRALAWLGRAYAAAGDDPAAVQAGERAVDEFTALGVVRWHARSLELLALTHQDAHRPAPARELLEQALTLYTPVSRRDAQRIATRLAAPDPRP</sequence>
<dbReference type="RefSeq" id="WP_323450100.1">
    <property type="nucleotide sequence ID" value="NZ_BSBI01000013.1"/>
</dbReference>
<dbReference type="InterPro" id="IPR011990">
    <property type="entry name" value="TPR-like_helical_dom_sf"/>
</dbReference>
<dbReference type="Gene3D" id="3.40.50.300">
    <property type="entry name" value="P-loop containing nucleotide triphosphate hydrolases"/>
    <property type="match status" value="1"/>
</dbReference>
<keyword evidence="2" id="KW-1185">Reference proteome</keyword>
<dbReference type="Pfam" id="PF13424">
    <property type="entry name" value="TPR_12"/>
    <property type="match status" value="1"/>
</dbReference>
<comment type="caution">
    <text evidence="1">The sequence shown here is derived from an EMBL/GenBank/DDBJ whole genome shotgun (WGS) entry which is preliminary data.</text>
</comment>
<dbReference type="PANTHER" id="PTHR47691:SF3">
    <property type="entry name" value="HTH-TYPE TRANSCRIPTIONAL REGULATOR RV0890C-RELATED"/>
    <property type="match status" value="1"/>
</dbReference>
<name>A0ABQ5P6A2_9ACTN</name>
<dbReference type="SUPFAM" id="SSF48452">
    <property type="entry name" value="TPR-like"/>
    <property type="match status" value="1"/>
</dbReference>
<dbReference type="SUPFAM" id="SSF52540">
    <property type="entry name" value="P-loop containing nucleoside triphosphate hydrolases"/>
    <property type="match status" value="1"/>
</dbReference>
<dbReference type="Proteomes" id="UP001291653">
    <property type="component" value="Unassembled WGS sequence"/>
</dbReference>
<dbReference type="Gene3D" id="1.25.40.10">
    <property type="entry name" value="Tetratricopeptide repeat domain"/>
    <property type="match status" value="1"/>
</dbReference>
<dbReference type="InterPro" id="IPR027417">
    <property type="entry name" value="P-loop_NTPase"/>
</dbReference>
<dbReference type="EMBL" id="BSBI01000013">
    <property type="protein sequence ID" value="GLF98112.1"/>
    <property type="molecule type" value="Genomic_DNA"/>
</dbReference>
<evidence type="ECO:0000313" key="2">
    <source>
        <dbReference type="Proteomes" id="UP001291653"/>
    </source>
</evidence>
<protein>
    <submittedName>
        <fullName evidence="1">Tetratricopeptide repeat protein</fullName>
    </submittedName>
</protein>
<dbReference type="PANTHER" id="PTHR47691">
    <property type="entry name" value="REGULATOR-RELATED"/>
    <property type="match status" value="1"/>
</dbReference>
<proteinExistence type="predicted"/>
<organism evidence="1 2">
    <name type="scientific">Streptomyces yaizuensis</name>
    <dbReference type="NCBI Taxonomy" id="2989713"/>
    <lineage>
        <taxon>Bacteria</taxon>
        <taxon>Bacillati</taxon>
        <taxon>Actinomycetota</taxon>
        <taxon>Actinomycetes</taxon>
        <taxon>Kitasatosporales</taxon>
        <taxon>Streptomycetaceae</taxon>
        <taxon>Streptomyces</taxon>
    </lineage>
</organism>
<accession>A0ABQ5P6A2</accession>
<dbReference type="PRINTS" id="PR00364">
    <property type="entry name" value="DISEASERSIST"/>
</dbReference>
<gene>
    <name evidence="1" type="ORF">SYYSPA8_27465</name>
</gene>
<evidence type="ECO:0000313" key="1">
    <source>
        <dbReference type="EMBL" id="GLF98112.1"/>
    </source>
</evidence>
<reference evidence="1 2" key="1">
    <citation type="submission" date="2022-10" db="EMBL/GenBank/DDBJ databases">
        <title>Draft genome sequence of Streptomyces sp. YSPA8.</title>
        <authorList>
            <person name="Moriuchi R."/>
            <person name="Dohra H."/>
            <person name="Yamamura H."/>
            <person name="Kodani S."/>
        </authorList>
    </citation>
    <scope>NUCLEOTIDE SEQUENCE [LARGE SCALE GENOMIC DNA]</scope>
    <source>
        <strain evidence="1 2">YSPA8</strain>
    </source>
</reference>